<dbReference type="PANTHER" id="PTHR34133:SF8">
    <property type="entry name" value="OS07G0633000 PROTEIN"/>
    <property type="match status" value="1"/>
</dbReference>
<sequence length="259" mass="30044">MSKIASTSLAPCHHGDRWRVKLMQHHQQPQWQCHATTKSEKRSSSQPLMVKNQMAVKPATYSSRIATDIPLYESPGALFDQYLEDKPRVFNAMFPDNKQRSQRLNEDEWRIQMLPIQFIFLTVKPVIDMRLRCKTGGKDYPPEVPQDITKVLELDITRWELRDLENVIKPSQFSLSVKGALYSDRRGTRSRLKGQLEMNISFVLPPVLALIPDDVRRNVAESVLTRLIEDMKQKVNGSLLQDYSKFKRESLNGVRHQTR</sequence>
<protein>
    <submittedName>
        <fullName evidence="1">Uncharacterized protein</fullName>
    </submittedName>
</protein>
<proteinExistence type="predicted"/>
<reference evidence="1 2" key="1">
    <citation type="submission" date="2014-04" db="EMBL/GenBank/DDBJ databases">
        <authorList>
            <consortium name="International Citrus Genome Consortium"/>
            <person name="Gmitter F."/>
            <person name="Chen C."/>
            <person name="Farmerie W."/>
            <person name="Harkins T."/>
            <person name="Desany B."/>
            <person name="Mohiuddin M."/>
            <person name="Kodira C."/>
            <person name="Borodovsky M."/>
            <person name="Lomsadze A."/>
            <person name="Burns P."/>
            <person name="Jenkins J."/>
            <person name="Prochnik S."/>
            <person name="Shu S."/>
            <person name="Chapman J."/>
            <person name="Pitluck S."/>
            <person name="Schmutz J."/>
            <person name="Rokhsar D."/>
        </authorList>
    </citation>
    <scope>NUCLEOTIDE SEQUENCE</scope>
</reference>
<name>A0A067GAW2_CITSI</name>
<dbReference type="eggNOG" id="ENOG502QSJN">
    <property type="taxonomic scope" value="Eukaryota"/>
</dbReference>
<evidence type="ECO:0000313" key="1">
    <source>
        <dbReference type="EMBL" id="KDO72647.1"/>
    </source>
</evidence>
<dbReference type="Proteomes" id="UP000027120">
    <property type="component" value="Unassembled WGS sequence"/>
</dbReference>
<dbReference type="AlphaFoldDB" id="A0A067GAW2"/>
<dbReference type="InterPro" id="IPR018971">
    <property type="entry name" value="DUF1997"/>
</dbReference>
<dbReference type="EMBL" id="KK784887">
    <property type="protein sequence ID" value="KDO72647.1"/>
    <property type="molecule type" value="Genomic_DNA"/>
</dbReference>
<organism evidence="1 2">
    <name type="scientific">Citrus sinensis</name>
    <name type="common">Sweet orange</name>
    <name type="synonym">Citrus aurantium var. sinensis</name>
    <dbReference type="NCBI Taxonomy" id="2711"/>
    <lineage>
        <taxon>Eukaryota</taxon>
        <taxon>Viridiplantae</taxon>
        <taxon>Streptophyta</taxon>
        <taxon>Embryophyta</taxon>
        <taxon>Tracheophyta</taxon>
        <taxon>Spermatophyta</taxon>
        <taxon>Magnoliopsida</taxon>
        <taxon>eudicotyledons</taxon>
        <taxon>Gunneridae</taxon>
        <taxon>Pentapetalae</taxon>
        <taxon>rosids</taxon>
        <taxon>malvids</taxon>
        <taxon>Sapindales</taxon>
        <taxon>Rutaceae</taxon>
        <taxon>Aurantioideae</taxon>
        <taxon>Citrus</taxon>
    </lineage>
</organism>
<keyword evidence="2" id="KW-1185">Reference proteome</keyword>
<dbReference type="PANTHER" id="PTHR34133">
    <property type="entry name" value="OS07G0633000 PROTEIN"/>
    <property type="match status" value="1"/>
</dbReference>
<dbReference type="STRING" id="2711.A0A067GAW2"/>
<gene>
    <name evidence="1" type="ORF">CISIN_1g024974mg</name>
</gene>
<accession>A0A067GAW2</accession>
<dbReference type="Pfam" id="PF09366">
    <property type="entry name" value="DUF1997"/>
    <property type="match status" value="1"/>
</dbReference>
<dbReference type="PaxDb" id="2711-XP_006482636.1"/>
<evidence type="ECO:0000313" key="2">
    <source>
        <dbReference type="Proteomes" id="UP000027120"/>
    </source>
</evidence>
<dbReference type="GO" id="GO:0009507">
    <property type="term" value="C:chloroplast"/>
    <property type="evidence" value="ECO:0000318"/>
    <property type="project" value="GO_Central"/>
</dbReference>